<feature type="compositionally biased region" description="Polar residues" evidence="1">
    <location>
        <begin position="353"/>
        <end position="368"/>
    </location>
</feature>
<sequence>MFQTTMWRGITVTVAVHWQLVRVVLLALSTSSVCLGQGDLFQWKFNAGNPSSLTACSNYSISVISASGNASALGKPPYFMVAFLPSGIPTKSFIGTDPSNLTWFVDQPTGSPLLLSVTDGQGDSGGQPSIFLTVVGSNDTSCLPSPPSEKVIITTNFTSPITSCQALGMQISGGKKPYTLTLTAVNSPVLTNVSMGAEDDTFTYINRADPGGQLMASVSDANGIFAQSTQLYQTTGSTDVSCPGLVSSSSKSAPPPKGRSSPAIPIAISLVVALVLLAAAIGFVWRRRQRAKRYNKAGAAILPDVWVGPSSTPGSETEALALDMRDNSRSLGDSKRAAAAANSPVRYRDADESGSSRSLLPGEQSATDSPDVVIQHRDGGRVQEIPPPYFDHDSIEGTSSGSMSPSNTTERMPMPKGQSSRGLR</sequence>
<keyword evidence="2" id="KW-0472">Membrane</keyword>
<feature type="region of interest" description="Disordered" evidence="1">
    <location>
        <begin position="326"/>
        <end position="424"/>
    </location>
</feature>
<reference evidence="3 4" key="1">
    <citation type="submission" date="2015-04" db="EMBL/GenBank/DDBJ databases">
        <title>Complete genome sequence of Schizopora paradoxa KUC8140, a cosmopolitan wood degrader in East Asia.</title>
        <authorList>
            <consortium name="DOE Joint Genome Institute"/>
            <person name="Min B."/>
            <person name="Park H."/>
            <person name="Jang Y."/>
            <person name="Kim J.-J."/>
            <person name="Kim K.H."/>
            <person name="Pangilinan J."/>
            <person name="Lipzen A."/>
            <person name="Riley R."/>
            <person name="Grigoriev I.V."/>
            <person name="Spatafora J.W."/>
            <person name="Choi I.-G."/>
        </authorList>
    </citation>
    <scope>NUCLEOTIDE SEQUENCE [LARGE SCALE GENOMIC DNA]</scope>
    <source>
        <strain evidence="3 4">KUC8140</strain>
    </source>
</reference>
<name>A0A0H2R2Q1_9AGAM</name>
<accession>A0A0H2R2Q1</accession>
<dbReference type="OrthoDB" id="2527908at2759"/>
<feature type="compositionally biased region" description="Polar residues" evidence="1">
    <location>
        <begin position="396"/>
        <end position="410"/>
    </location>
</feature>
<keyword evidence="4" id="KW-1185">Reference proteome</keyword>
<feature type="compositionally biased region" description="Low complexity" evidence="1">
    <location>
        <begin position="247"/>
        <end position="260"/>
    </location>
</feature>
<feature type="transmembrane region" description="Helical" evidence="2">
    <location>
        <begin position="263"/>
        <end position="285"/>
    </location>
</feature>
<protein>
    <submittedName>
        <fullName evidence="3">Uncharacterized protein</fullName>
    </submittedName>
</protein>
<keyword evidence="2" id="KW-1133">Transmembrane helix</keyword>
<evidence type="ECO:0000256" key="1">
    <source>
        <dbReference type="SAM" id="MobiDB-lite"/>
    </source>
</evidence>
<dbReference type="EMBL" id="KQ086284">
    <property type="protein sequence ID" value="KLO05617.1"/>
    <property type="molecule type" value="Genomic_DNA"/>
</dbReference>
<feature type="compositionally biased region" description="Basic and acidic residues" evidence="1">
    <location>
        <begin position="326"/>
        <end position="336"/>
    </location>
</feature>
<proteinExistence type="predicted"/>
<evidence type="ECO:0000313" key="4">
    <source>
        <dbReference type="Proteomes" id="UP000053477"/>
    </source>
</evidence>
<feature type="region of interest" description="Disordered" evidence="1">
    <location>
        <begin position="240"/>
        <end position="260"/>
    </location>
</feature>
<dbReference type="AlphaFoldDB" id="A0A0H2R2Q1"/>
<organism evidence="3 4">
    <name type="scientific">Schizopora paradoxa</name>
    <dbReference type="NCBI Taxonomy" id="27342"/>
    <lineage>
        <taxon>Eukaryota</taxon>
        <taxon>Fungi</taxon>
        <taxon>Dikarya</taxon>
        <taxon>Basidiomycota</taxon>
        <taxon>Agaricomycotina</taxon>
        <taxon>Agaricomycetes</taxon>
        <taxon>Hymenochaetales</taxon>
        <taxon>Schizoporaceae</taxon>
        <taxon>Schizopora</taxon>
    </lineage>
</organism>
<evidence type="ECO:0000256" key="2">
    <source>
        <dbReference type="SAM" id="Phobius"/>
    </source>
</evidence>
<keyword evidence="2" id="KW-0812">Transmembrane</keyword>
<evidence type="ECO:0000313" key="3">
    <source>
        <dbReference type="EMBL" id="KLO05617.1"/>
    </source>
</evidence>
<gene>
    <name evidence="3" type="ORF">SCHPADRAFT_883672</name>
</gene>
<dbReference type="Proteomes" id="UP000053477">
    <property type="component" value="Unassembled WGS sequence"/>
</dbReference>
<dbReference type="InParanoid" id="A0A0H2R2Q1"/>